<dbReference type="PANTHER" id="PTHR46332">
    <property type="entry name" value="ASPARTATE BETA-HYDROXYLASE DOMAIN-CONTAINING PROTEIN 2"/>
    <property type="match status" value="1"/>
</dbReference>
<dbReference type="Pfam" id="PF05118">
    <property type="entry name" value="Asp_Arg_Hydrox"/>
    <property type="match status" value="1"/>
</dbReference>
<dbReference type="AlphaFoldDB" id="A0AAV4GSA1"/>
<keyword evidence="3" id="KW-0560">Oxidoreductase</keyword>
<evidence type="ECO:0000256" key="1">
    <source>
        <dbReference type="ARBA" id="ARBA00007730"/>
    </source>
</evidence>
<reference evidence="6 7" key="1">
    <citation type="journal article" date="2021" name="Elife">
        <title>Chloroplast acquisition without the gene transfer in kleptoplastic sea slugs, Plakobranchus ocellatus.</title>
        <authorList>
            <person name="Maeda T."/>
            <person name="Takahashi S."/>
            <person name="Yoshida T."/>
            <person name="Shimamura S."/>
            <person name="Takaki Y."/>
            <person name="Nagai Y."/>
            <person name="Toyoda A."/>
            <person name="Suzuki Y."/>
            <person name="Arimoto A."/>
            <person name="Ishii H."/>
            <person name="Satoh N."/>
            <person name="Nishiyama T."/>
            <person name="Hasebe M."/>
            <person name="Maruyama T."/>
            <person name="Minagawa J."/>
            <person name="Obokata J."/>
            <person name="Shigenobu S."/>
        </authorList>
    </citation>
    <scope>NUCLEOTIDE SEQUENCE [LARGE SCALE GENOMIC DNA]</scope>
</reference>
<organism evidence="6 7">
    <name type="scientific">Elysia marginata</name>
    <dbReference type="NCBI Taxonomy" id="1093978"/>
    <lineage>
        <taxon>Eukaryota</taxon>
        <taxon>Metazoa</taxon>
        <taxon>Spiralia</taxon>
        <taxon>Lophotrochozoa</taxon>
        <taxon>Mollusca</taxon>
        <taxon>Gastropoda</taxon>
        <taxon>Heterobranchia</taxon>
        <taxon>Euthyneura</taxon>
        <taxon>Panpulmonata</taxon>
        <taxon>Sacoglossa</taxon>
        <taxon>Placobranchoidea</taxon>
        <taxon>Plakobranchidae</taxon>
        <taxon>Elysia</taxon>
    </lineage>
</organism>
<keyword evidence="4" id="KW-0472">Membrane</keyword>
<sequence>MRRRTQKAVVAIFIVAIIVLAAVLVFAPYESYLDLLNAHIVRSCDFRPFYAGVPGLPPTREFISELGDLEDAFPAIQAEALRVFEEHRTALLSGKQGVPRMDETYNTLFDPFGGRNKSGFLGKVEAFVTGKAIRAIYGKKVVDIFTKIGSKDWRTFNLILYNHDVPGNVERCPETVRLLKRVPGMQSALLSILAPGAYIPPHSDPAKGVIRYHLAFKVPRDRAKCFIEVIDGDRHLRYHWAEGEGVVFDDVYTHWAQNATDEFRVILFVDILRPLEGIPKTLQSLANRANRYHPGVRRLIEASQWARLRTES</sequence>
<accession>A0AAV4GSA1</accession>
<dbReference type="InterPro" id="IPR007803">
    <property type="entry name" value="Asp/Arg/Pro-Hydrxlase"/>
</dbReference>
<evidence type="ECO:0000256" key="4">
    <source>
        <dbReference type="SAM" id="Phobius"/>
    </source>
</evidence>
<gene>
    <name evidence="6" type="ORF">ElyMa_002523800</name>
</gene>
<comment type="similarity">
    <text evidence="1">Belongs to the aspartyl/asparaginyl beta-hydroxylase family.</text>
</comment>
<evidence type="ECO:0000259" key="5">
    <source>
        <dbReference type="Pfam" id="PF05118"/>
    </source>
</evidence>
<keyword evidence="7" id="KW-1185">Reference proteome</keyword>
<proteinExistence type="inferred from homology"/>
<feature type="domain" description="Aspartyl/asparaginy/proline hydroxylase" evidence="5">
    <location>
        <begin position="149"/>
        <end position="274"/>
    </location>
</feature>
<keyword evidence="4" id="KW-1133">Transmembrane helix</keyword>
<keyword evidence="2" id="KW-0223">Dioxygenase</keyword>
<keyword evidence="4" id="KW-0812">Transmembrane</keyword>
<dbReference type="Proteomes" id="UP000762676">
    <property type="component" value="Unassembled WGS sequence"/>
</dbReference>
<dbReference type="InterPro" id="IPR027443">
    <property type="entry name" value="IPNS-like_sf"/>
</dbReference>
<comment type="caution">
    <text evidence="6">The sequence shown here is derived from an EMBL/GenBank/DDBJ whole genome shotgun (WGS) entry which is preliminary data.</text>
</comment>
<evidence type="ECO:0000256" key="3">
    <source>
        <dbReference type="ARBA" id="ARBA00023002"/>
    </source>
</evidence>
<dbReference type="InterPro" id="IPR051821">
    <property type="entry name" value="Asp/Asn_beta-hydroxylase"/>
</dbReference>
<dbReference type="Gene3D" id="2.60.120.330">
    <property type="entry name" value="B-lactam Antibiotic, Isopenicillin N Synthase, Chain"/>
    <property type="match status" value="1"/>
</dbReference>
<name>A0AAV4GSA1_9GAST</name>
<protein>
    <submittedName>
        <fullName evidence="6">Aspartyl beta-hydroxylase</fullName>
    </submittedName>
</protein>
<dbReference type="SUPFAM" id="SSF51197">
    <property type="entry name" value="Clavaminate synthase-like"/>
    <property type="match status" value="1"/>
</dbReference>
<dbReference type="PANTHER" id="PTHR46332:SF5">
    <property type="entry name" value="ASPARTATE BETA-HYDROXYLASE DOMAIN CONTAINING 2"/>
    <property type="match status" value="1"/>
</dbReference>
<dbReference type="EMBL" id="BMAT01005177">
    <property type="protein sequence ID" value="GFR88673.1"/>
    <property type="molecule type" value="Genomic_DNA"/>
</dbReference>
<evidence type="ECO:0000313" key="7">
    <source>
        <dbReference type="Proteomes" id="UP000762676"/>
    </source>
</evidence>
<evidence type="ECO:0000256" key="2">
    <source>
        <dbReference type="ARBA" id="ARBA00022964"/>
    </source>
</evidence>
<evidence type="ECO:0000313" key="6">
    <source>
        <dbReference type="EMBL" id="GFR88673.1"/>
    </source>
</evidence>
<dbReference type="GO" id="GO:0051213">
    <property type="term" value="F:dioxygenase activity"/>
    <property type="evidence" value="ECO:0007669"/>
    <property type="project" value="UniProtKB-KW"/>
</dbReference>
<feature type="transmembrane region" description="Helical" evidence="4">
    <location>
        <begin position="9"/>
        <end position="29"/>
    </location>
</feature>